<accession>A0A426ZW65</accession>
<gene>
    <name evidence="3" type="ORF">B296_00038514</name>
</gene>
<evidence type="ECO:0000313" key="3">
    <source>
        <dbReference type="EMBL" id="RRT68192.1"/>
    </source>
</evidence>
<dbReference type="Gene3D" id="2.170.270.10">
    <property type="entry name" value="SET domain"/>
    <property type="match status" value="1"/>
</dbReference>
<feature type="domain" description="SET" evidence="2">
    <location>
        <begin position="108"/>
        <end position="352"/>
    </location>
</feature>
<name>A0A426ZW65_ENSVE</name>
<evidence type="ECO:0000313" key="4">
    <source>
        <dbReference type="Proteomes" id="UP000287651"/>
    </source>
</evidence>
<dbReference type="SMART" id="SM00317">
    <property type="entry name" value="SET"/>
    <property type="match status" value="1"/>
</dbReference>
<dbReference type="PROSITE" id="PS50280">
    <property type="entry name" value="SET"/>
    <property type="match status" value="1"/>
</dbReference>
<feature type="region of interest" description="Disordered" evidence="1">
    <location>
        <begin position="384"/>
        <end position="418"/>
    </location>
</feature>
<dbReference type="InterPro" id="IPR044238">
    <property type="entry name" value="ASHR2-like"/>
</dbReference>
<protein>
    <recommendedName>
        <fullName evidence="2">SET domain-containing protein</fullName>
    </recommendedName>
</protein>
<sequence length="487" mass="53030">MGNVEVFQRSLVKRRAYGTQEQALRQLERAKMSKYHHQLQNLEILEQLINSDWHVLLVSLPPRSGRGRLNPVERPRSTKLSIGDRGAAESAGSGETIPQPMSSTSVEPLVKLAELPDRGRALVATCPIKPGEILLSDAPLILYPATASAAATVCSRCFRSLSSPSSAPIRCPSHCSASPAASSFCSARCLASHSPNLCLALSRLPASLPSELLSPALFLLGAYDLAVASPSDFLRLLSVHGTAAADVDAPALHSLVSSVLPSPPSGFSLELTATLLAKDKANAFGLMEPFDGGDRRVRAYGIYPNASFFNHDCLPNACRFDYVDQGGERNSDIVVRAIHDIPEGREVCLSYFPVNWGYAERQMRLLEDYGFRCECDRCVVEKDWSDDDDDDDEREEEVEEGMEEDEGAEAMDNMDEADDGDGKFPHAYFFVRYVCDRENCGGTLAPLPPSPEGMLSNLMECNVCGWLKTEDNTDQDGGEGSSGLMLD</sequence>
<dbReference type="Gene3D" id="1.10.220.160">
    <property type="match status" value="1"/>
</dbReference>
<organism evidence="3 4">
    <name type="scientific">Ensete ventricosum</name>
    <name type="common">Abyssinian banana</name>
    <name type="synonym">Musa ensete</name>
    <dbReference type="NCBI Taxonomy" id="4639"/>
    <lineage>
        <taxon>Eukaryota</taxon>
        <taxon>Viridiplantae</taxon>
        <taxon>Streptophyta</taxon>
        <taxon>Embryophyta</taxon>
        <taxon>Tracheophyta</taxon>
        <taxon>Spermatophyta</taxon>
        <taxon>Magnoliopsida</taxon>
        <taxon>Liliopsida</taxon>
        <taxon>Zingiberales</taxon>
        <taxon>Musaceae</taxon>
        <taxon>Ensete</taxon>
    </lineage>
</organism>
<dbReference type="AlphaFoldDB" id="A0A426ZW65"/>
<dbReference type="SUPFAM" id="SSF82199">
    <property type="entry name" value="SET domain"/>
    <property type="match status" value="1"/>
</dbReference>
<comment type="caution">
    <text evidence="3">The sequence shown here is derived from an EMBL/GenBank/DDBJ whole genome shotgun (WGS) entry which is preliminary data.</text>
</comment>
<dbReference type="Proteomes" id="UP000287651">
    <property type="component" value="Unassembled WGS sequence"/>
</dbReference>
<evidence type="ECO:0000256" key="1">
    <source>
        <dbReference type="SAM" id="MobiDB-lite"/>
    </source>
</evidence>
<dbReference type="CDD" id="cd20071">
    <property type="entry name" value="SET_SMYD"/>
    <property type="match status" value="1"/>
</dbReference>
<evidence type="ECO:0000259" key="2">
    <source>
        <dbReference type="PROSITE" id="PS50280"/>
    </source>
</evidence>
<dbReference type="InterPro" id="IPR001214">
    <property type="entry name" value="SET_dom"/>
</dbReference>
<dbReference type="Pfam" id="PF00856">
    <property type="entry name" value="SET"/>
    <property type="match status" value="1"/>
</dbReference>
<dbReference type="Gene3D" id="6.10.140.2220">
    <property type="match status" value="1"/>
</dbReference>
<dbReference type="InterPro" id="IPR046341">
    <property type="entry name" value="SET_dom_sf"/>
</dbReference>
<proteinExistence type="predicted"/>
<feature type="region of interest" description="Disordered" evidence="1">
    <location>
        <begin position="66"/>
        <end position="104"/>
    </location>
</feature>
<dbReference type="EMBL" id="AMZH03004768">
    <property type="protein sequence ID" value="RRT68192.1"/>
    <property type="molecule type" value="Genomic_DNA"/>
</dbReference>
<dbReference type="PANTHER" id="PTHR47420">
    <property type="entry name" value="HISTONE-LYSINE N-METHYLTRANSFERASE ASHR2"/>
    <property type="match status" value="1"/>
</dbReference>
<reference evidence="3 4" key="1">
    <citation type="journal article" date="2014" name="Agronomy (Basel)">
        <title>A Draft Genome Sequence for Ensete ventricosum, the Drought-Tolerant Tree Against Hunger.</title>
        <authorList>
            <person name="Harrison J."/>
            <person name="Moore K.A."/>
            <person name="Paszkiewicz K."/>
            <person name="Jones T."/>
            <person name="Grant M."/>
            <person name="Ambacheew D."/>
            <person name="Muzemil S."/>
            <person name="Studholme D.J."/>
        </authorList>
    </citation>
    <scope>NUCLEOTIDE SEQUENCE [LARGE SCALE GENOMIC DNA]</scope>
</reference>
<dbReference type="PANTHER" id="PTHR47420:SF3">
    <property type="entry name" value="HISTONE-LYSINE N-METHYLTRANSFERASE ASHR2"/>
    <property type="match status" value="1"/>
</dbReference>